<dbReference type="PANTHER" id="PTHR45726:SF3">
    <property type="entry name" value="LEUKOTRIENE A-4 HYDROLASE"/>
    <property type="match status" value="1"/>
</dbReference>
<feature type="region of interest" description="Disordered" evidence="16">
    <location>
        <begin position="1"/>
        <end position="20"/>
    </location>
</feature>
<feature type="active site" description="Proton acceptor" evidence="14">
    <location>
        <position position="325"/>
    </location>
</feature>
<dbReference type="InterPro" id="IPR001930">
    <property type="entry name" value="Peptidase_M1"/>
</dbReference>
<protein>
    <recommendedName>
        <fullName evidence="5">Aminopeptidase N</fullName>
        <ecNumber evidence="4">3.4.11.2</ecNumber>
    </recommendedName>
    <alternativeName>
        <fullName evidence="12">Alanine aminopeptidase</fullName>
    </alternativeName>
    <alternativeName>
        <fullName evidence="13">Lysyl aminopeptidase</fullName>
    </alternativeName>
</protein>
<keyword evidence="6" id="KW-0963">Cytoplasm</keyword>
<dbReference type="InterPro" id="IPR027268">
    <property type="entry name" value="Peptidase_M4/M1_CTD_sf"/>
</dbReference>
<dbReference type="GO" id="GO:0016285">
    <property type="term" value="F:alanyl aminopeptidase activity"/>
    <property type="evidence" value="ECO:0007669"/>
    <property type="project" value="UniProtKB-EC"/>
</dbReference>
<comment type="cofactor">
    <cofactor evidence="15">
        <name>Zn(2+)</name>
        <dbReference type="ChEBI" id="CHEBI:29105"/>
    </cofactor>
    <text evidence="15">Binds 1 zinc ion per subunit.</text>
</comment>
<comment type="catalytic activity">
    <reaction evidence="1">
        <text>Release of an N-terminal amino acid, Xaa-|-Yaa- from a peptide, amide or arylamide. Xaa is preferably Ala, but may be most amino acids including Pro (slow action). When a terminal hydrophobic residue is followed by a prolyl residue, the two may be released as an intact Xaa-Pro dipeptide.</text>
        <dbReference type="EC" id="3.4.11.2"/>
    </reaction>
</comment>
<evidence type="ECO:0000256" key="11">
    <source>
        <dbReference type="ARBA" id="ARBA00023049"/>
    </source>
</evidence>
<dbReference type="PANTHER" id="PTHR45726">
    <property type="entry name" value="LEUKOTRIENE A-4 HYDROLASE"/>
    <property type="match status" value="1"/>
</dbReference>
<gene>
    <name evidence="19" type="ORF">AA23TX_06305</name>
</gene>
<evidence type="ECO:0000256" key="3">
    <source>
        <dbReference type="ARBA" id="ARBA00010136"/>
    </source>
</evidence>
<feature type="domain" description="Aminopeptidase N-like N-terminal" evidence="18">
    <location>
        <begin position="32"/>
        <end position="201"/>
    </location>
</feature>
<evidence type="ECO:0000256" key="7">
    <source>
        <dbReference type="ARBA" id="ARBA00022670"/>
    </source>
</evidence>
<reference evidence="19 20" key="1">
    <citation type="submission" date="2019-09" db="EMBL/GenBank/DDBJ databases">
        <authorList>
            <person name="Leyn A S."/>
        </authorList>
    </citation>
    <scope>NUCLEOTIDE SEQUENCE [LARGE SCALE GENOMIC DNA]</scope>
    <source>
        <strain evidence="19">AA231_1</strain>
    </source>
</reference>
<keyword evidence="7" id="KW-0645">Protease</keyword>
<evidence type="ECO:0000256" key="1">
    <source>
        <dbReference type="ARBA" id="ARBA00000098"/>
    </source>
</evidence>
<dbReference type="Gene3D" id="2.60.40.1730">
    <property type="entry name" value="tricorn interacting facor f3 domain"/>
    <property type="match status" value="1"/>
</dbReference>
<comment type="similarity">
    <text evidence="3">Belongs to the peptidase M1 family.</text>
</comment>
<feature type="domain" description="Peptidase M1 membrane alanine aminopeptidase" evidence="17">
    <location>
        <begin position="272"/>
        <end position="459"/>
    </location>
</feature>
<feature type="binding site" evidence="15">
    <location>
        <position position="324"/>
    </location>
    <ligand>
        <name>Zn(2+)</name>
        <dbReference type="ChEBI" id="CHEBI:29105"/>
        <note>catalytic</note>
    </ligand>
</feature>
<evidence type="ECO:0000256" key="14">
    <source>
        <dbReference type="PIRSR" id="PIRSR634015-1"/>
    </source>
</evidence>
<dbReference type="SUPFAM" id="SSF63737">
    <property type="entry name" value="Leukotriene A4 hydrolase N-terminal domain"/>
    <property type="match status" value="1"/>
</dbReference>
<dbReference type="EC" id="3.4.11.2" evidence="4"/>
<sequence length="471" mass="52034">MISKAPAPAPGADTSGDPYLPAHGNGGYRVRHYDLNLDYKVAPNRLSASAAITAEATQALSRVSLDFGEFRINRVLVDGKPAKYLKRGAKLHVRPARAIAAGAAFVIEVHYVGNPRPVGSRWGDVGWDELTDGALVASQPVGAPSWFPCNDHPADKATYRVTVTTASPYLVAVTGNLVDRYTAASTTRWVYERPEPTATYLMSVQIGRYDELELSGRGWFPHTGVSARRLMVGFGHGRVDSVLEAVPQRAAVPPRLRRLFERDFGRQGRMVEMLQRLFGPYPFGEYVIVVTDDELDDPIEAQGMAIFGANHVDGRRTHERLVVHELAHQWFGNSLTVADWRHIWLNEGFATYAEWLWSEESGGQSAQALARSWHTRIKAKPADVRIADPGVARMFDERVYKRGALTLHALRAEIGDPAFFALLKAWAVEHRHGLVTTAGFVTMAEAYAGRSLSTFFTRWLETPALPPLPGA</sequence>
<evidence type="ECO:0000256" key="15">
    <source>
        <dbReference type="PIRSR" id="PIRSR634015-3"/>
    </source>
</evidence>
<evidence type="ECO:0000256" key="12">
    <source>
        <dbReference type="ARBA" id="ARBA00029811"/>
    </source>
</evidence>
<evidence type="ECO:0000259" key="17">
    <source>
        <dbReference type="Pfam" id="PF01433"/>
    </source>
</evidence>
<dbReference type="CDD" id="cd09603">
    <property type="entry name" value="M1_APN_like"/>
    <property type="match status" value="1"/>
</dbReference>
<dbReference type="InterPro" id="IPR045357">
    <property type="entry name" value="Aminopeptidase_N-like_N"/>
</dbReference>
<evidence type="ECO:0000313" key="20">
    <source>
        <dbReference type="Proteomes" id="UP000399805"/>
    </source>
</evidence>
<dbReference type="InterPro" id="IPR042097">
    <property type="entry name" value="Aminopeptidase_N-like_N_sf"/>
</dbReference>
<keyword evidence="20" id="KW-1185">Reference proteome</keyword>
<dbReference type="Proteomes" id="UP000399805">
    <property type="component" value="Unassembled WGS sequence"/>
</dbReference>
<feature type="binding site" evidence="15">
    <location>
        <position position="328"/>
    </location>
    <ligand>
        <name>Zn(2+)</name>
        <dbReference type="ChEBI" id="CHEBI:29105"/>
        <note>catalytic</note>
    </ligand>
</feature>
<name>A0A6I8LTH3_9PSEU</name>
<dbReference type="GO" id="GO:0008237">
    <property type="term" value="F:metallopeptidase activity"/>
    <property type="evidence" value="ECO:0007669"/>
    <property type="project" value="UniProtKB-KW"/>
</dbReference>
<dbReference type="Gene3D" id="1.10.390.10">
    <property type="entry name" value="Neutral Protease Domain 2"/>
    <property type="match status" value="1"/>
</dbReference>
<evidence type="ECO:0000256" key="13">
    <source>
        <dbReference type="ARBA" id="ARBA00031533"/>
    </source>
</evidence>
<evidence type="ECO:0000256" key="2">
    <source>
        <dbReference type="ARBA" id="ARBA00004496"/>
    </source>
</evidence>
<dbReference type="SUPFAM" id="SSF55486">
    <property type="entry name" value="Metalloproteases ('zincins'), catalytic domain"/>
    <property type="match status" value="1"/>
</dbReference>
<evidence type="ECO:0000256" key="4">
    <source>
        <dbReference type="ARBA" id="ARBA00012564"/>
    </source>
</evidence>
<dbReference type="RefSeq" id="WP_155546256.1">
    <property type="nucleotide sequence ID" value="NZ_CABVGP010000002.1"/>
</dbReference>
<evidence type="ECO:0000256" key="16">
    <source>
        <dbReference type="SAM" id="MobiDB-lite"/>
    </source>
</evidence>
<evidence type="ECO:0000256" key="10">
    <source>
        <dbReference type="ARBA" id="ARBA00022833"/>
    </source>
</evidence>
<feature type="active site" description="Proton donor" evidence="14">
    <location>
        <position position="400"/>
    </location>
</feature>
<keyword evidence="10 15" id="KW-0862">Zinc</keyword>
<dbReference type="Pfam" id="PF17900">
    <property type="entry name" value="Peptidase_M1_N"/>
    <property type="match status" value="1"/>
</dbReference>
<dbReference type="GO" id="GO:0005737">
    <property type="term" value="C:cytoplasm"/>
    <property type="evidence" value="ECO:0007669"/>
    <property type="project" value="UniProtKB-SubCell"/>
</dbReference>
<dbReference type="EMBL" id="CABVGP010000002">
    <property type="protein sequence ID" value="VVJ21284.1"/>
    <property type="molecule type" value="Genomic_DNA"/>
</dbReference>
<dbReference type="InterPro" id="IPR014782">
    <property type="entry name" value="Peptidase_M1_dom"/>
</dbReference>
<evidence type="ECO:0000313" key="19">
    <source>
        <dbReference type="EMBL" id="VVJ21284.1"/>
    </source>
</evidence>
<dbReference type="Pfam" id="PF01433">
    <property type="entry name" value="Peptidase_M1"/>
    <property type="match status" value="1"/>
</dbReference>
<keyword evidence="9" id="KW-0378">Hydrolase</keyword>
<evidence type="ECO:0000256" key="6">
    <source>
        <dbReference type="ARBA" id="ARBA00022490"/>
    </source>
</evidence>
<keyword evidence="11" id="KW-0482">Metalloprotease</keyword>
<proteinExistence type="inferred from homology"/>
<dbReference type="AlphaFoldDB" id="A0A6I8LTH3"/>
<keyword evidence="8 15" id="KW-0479">Metal-binding</keyword>
<evidence type="ECO:0000256" key="5">
    <source>
        <dbReference type="ARBA" id="ARBA00015611"/>
    </source>
</evidence>
<accession>A0A6I8LTH3</accession>
<dbReference type="InterPro" id="IPR034015">
    <property type="entry name" value="M1_LTA4H"/>
</dbReference>
<dbReference type="PRINTS" id="PR00756">
    <property type="entry name" value="ALADIPTASE"/>
</dbReference>
<evidence type="ECO:0000259" key="18">
    <source>
        <dbReference type="Pfam" id="PF17900"/>
    </source>
</evidence>
<dbReference type="GO" id="GO:0006508">
    <property type="term" value="P:proteolysis"/>
    <property type="evidence" value="ECO:0007669"/>
    <property type="project" value="UniProtKB-KW"/>
</dbReference>
<comment type="subcellular location">
    <subcellularLocation>
        <location evidence="2">Cytoplasm</location>
    </subcellularLocation>
</comment>
<evidence type="ECO:0000256" key="9">
    <source>
        <dbReference type="ARBA" id="ARBA00022801"/>
    </source>
</evidence>
<organism evidence="19 20">
    <name type="scientific">Amycolatopsis camponoti</name>
    <dbReference type="NCBI Taxonomy" id="2606593"/>
    <lineage>
        <taxon>Bacteria</taxon>
        <taxon>Bacillati</taxon>
        <taxon>Actinomycetota</taxon>
        <taxon>Actinomycetes</taxon>
        <taxon>Pseudonocardiales</taxon>
        <taxon>Pseudonocardiaceae</taxon>
        <taxon>Amycolatopsis</taxon>
    </lineage>
</organism>
<feature type="binding site" evidence="15">
    <location>
        <position position="347"/>
    </location>
    <ligand>
        <name>Zn(2+)</name>
        <dbReference type="ChEBI" id="CHEBI:29105"/>
        <note>catalytic</note>
    </ligand>
</feature>
<dbReference type="GO" id="GO:0008270">
    <property type="term" value="F:zinc ion binding"/>
    <property type="evidence" value="ECO:0007669"/>
    <property type="project" value="InterPro"/>
</dbReference>
<evidence type="ECO:0000256" key="8">
    <source>
        <dbReference type="ARBA" id="ARBA00022723"/>
    </source>
</evidence>